<evidence type="ECO:0000256" key="5">
    <source>
        <dbReference type="ARBA" id="ARBA00023163"/>
    </source>
</evidence>
<dbReference type="EMBL" id="QFQD01000005">
    <property type="protein sequence ID" value="PZQ85068.1"/>
    <property type="molecule type" value="Genomic_DNA"/>
</dbReference>
<evidence type="ECO:0000256" key="1">
    <source>
        <dbReference type="ARBA" id="ARBA00010641"/>
    </source>
</evidence>
<dbReference type="NCBIfam" id="TIGR02937">
    <property type="entry name" value="sigma70-ECF"/>
    <property type="match status" value="1"/>
</dbReference>
<feature type="region of interest" description="Disordered" evidence="6">
    <location>
        <begin position="1"/>
        <end position="33"/>
    </location>
</feature>
<accession>A0A2W5R522</accession>
<proteinExistence type="inferred from homology"/>
<comment type="caution">
    <text evidence="9">The sequence shown here is derived from an EMBL/GenBank/DDBJ whole genome shotgun (WGS) entry which is preliminary data.</text>
</comment>
<reference evidence="9 10" key="1">
    <citation type="submission" date="2017-08" db="EMBL/GenBank/DDBJ databases">
        <title>Infants hospitalized years apart are colonized by the same room-sourced microbial strains.</title>
        <authorList>
            <person name="Brooks B."/>
            <person name="Olm M.R."/>
            <person name="Firek B.A."/>
            <person name="Baker R."/>
            <person name="Thomas B.C."/>
            <person name="Morowitz M.J."/>
            <person name="Banfield J.F."/>
        </authorList>
    </citation>
    <scope>NUCLEOTIDE SEQUENCE [LARGE SCALE GENOMIC DNA]</scope>
    <source>
        <strain evidence="9">S2_005_001_R2_27</strain>
    </source>
</reference>
<evidence type="ECO:0000313" key="10">
    <source>
        <dbReference type="Proteomes" id="UP000248887"/>
    </source>
</evidence>
<name>A0A2W5R522_ANCNO</name>
<evidence type="ECO:0000256" key="6">
    <source>
        <dbReference type="SAM" id="MobiDB-lite"/>
    </source>
</evidence>
<gene>
    <name evidence="9" type="ORF">DI549_02730</name>
</gene>
<dbReference type="CDD" id="cd06171">
    <property type="entry name" value="Sigma70_r4"/>
    <property type="match status" value="1"/>
</dbReference>
<dbReference type="Pfam" id="PF04545">
    <property type="entry name" value="Sigma70_r4"/>
    <property type="match status" value="1"/>
</dbReference>
<keyword evidence="5" id="KW-0804">Transcription</keyword>
<dbReference type="GO" id="GO:0006352">
    <property type="term" value="P:DNA-templated transcription initiation"/>
    <property type="evidence" value="ECO:0007669"/>
    <property type="project" value="InterPro"/>
</dbReference>
<dbReference type="InterPro" id="IPR039425">
    <property type="entry name" value="RNA_pol_sigma-70-like"/>
</dbReference>
<dbReference type="InterPro" id="IPR007630">
    <property type="entry name" value="RNA_pol_sigma70_r4"/>
</dbReference>
<sequence length="216" mass="23732">MNAFEENIVPGGQSARRPPYRRPPVKLSGESARAPSGQELSALIVRIGEARDRQAFTAVYAHFAPRVKSFLMRSGCTAAMAEELAQEAMVSLWAKAASYDPAKAGASTWVFTIARNLRIDYLRRQRPAEQIGLTLEEESDPSPDGEANLLASERDDTLRAALANLSAEQATIVRLSFYQDKAHSEIARELGLPLGTVKSRVRLALARLRALLEERA</sequence>
<evidence type="ECO:0000259" key="7">
    <source>
        <dbReference type="Pfam" id="PF04542"/>
    </source>
</evidence>
<keyword evidence="2" id="KW-0805">Transcription regulation</keyword>
<keyword evidence="3" id="KW-0731">Sigma factor</keyword>
<dbReference type="Gene3D" id="1.10.1740.10">
    <property type="match status" value="1"/>
</dbReference>
<dbReference type="PANTHER" id="PTHR43133">
    <property type="entry name" value="RNA POLYMERASE ECF-TYPE SIGMA FACTO"/>
    <property type="match status" value="1"/>
</dbReference>
<organism evidence="9 10">
    <name type="scientific">Ancylobacter novellus</name>
    <name type="common">Thiobacillus novellus</name>
    <dbReference type="NCBI Taxonomy" id="921"/>
    <lineage>
        <taxon>Bacteria</taxon>
        <taxon>Pseudomonadati</taxon>
        <taxon>Pseudomonadota</taxon>
        <taxon>Alphaproteobacteria</taxon>
        <taxon>Hyphomicrobiales</taxon>
        <taxon>Xanthobacteraceae</taxon>
        <taxon>Ancylobacter</taxon>
    </lineage>
</organism>
<evidence type="ECO:0000256" key="3">
    <source>
        <dbReference type="ARBA" id="ARBA00023082"/>
    </source>
</evidence>
<dbReference type="SUPFAM" id="SSF88659">
    <property type="entry name" value="Sigma3 and sigma4 domains of RNA polymerase sigma factors"/>
    <property type="match status" value="1"/>
</dbReference>
<dbReference type="InterPro" id="IPR014284">
    <property type="entry name" value="RNA_pol_sigma-70_dom"/>
</dbReference>
<dbReference type="GO" id="GO:0016987">
    <property type="term" value="F:sigma factor activity"/>
    <property type="evidence" value="ECO:0007669"/>
    <property type="project" value="UniProtKB-KW"/>
</dbReference>
<dbReference type="InterPro" id="IPR013325">
    <property type="entry name" value="RNA_pol_sigma_r2"/>
</dbReference>
<dbReference type="InterPro" id="IPR013324">
    <property type="entry name" value="RNA_pol_sigma_r3/r4-like"/>
</dbReference>
<dbReference type="Gene3D" id="1.10.10.10">
    <property type="entry name" value="Winged helix-like DNA-binding domain superfamily/Winged helix DNA-binding domain"/>
    <property type="match status" value="1"/>
</dbReference>
<dbReference type="AlphaFoldDB" id="A0A2W5R522"/>
<evidence type="ECO:0000256" key="4">
    <source>
        <dbReference type="ARBA" id="ARBA00023125"/>
    </source>
</evidence>
<evidence type="ECO:0000259" key="8">
    <source>
        <dbReference type="Pfam" id="PF04545"/>
    </source>
</evidence>
<dbReference type="Pfam" id="PF04542">
    <property type="entry name" value="Sigma70_r2"/>
    <property type="match status" value="1"/>
</dbReference>
<feature type="domain" description="RNA polymerase sigma-70 region 4" evidence="8">
    <location>
        <begin position="161"/>
        <end position="210"/>
    </location>
</feature>
<dbReference type="InterPro" id="IPR007627">
    <property type="entry name" value="RNA_pol_sigma70_r2"/>
</dbReference>
<keyword evidence="4" id="KW-0238">DNA-binding</keyword>
<dbReference type="PANTHER" id="PTHR43133:SF62">
    <property type="entry name" value="RNA POLYMERASE SIGMA FACTOR SIGZ"/>
    <property type="match status" value="1"/>
</dbReference>
<protein>
    <submittedName>
        <fullName evidence="9">RNA polymerase subunit sigma</fullName>
    </submittedName>
</protein>
<comment type="similarity">
    <text evidence="1">Belongs to the sigma-70 factor family. ECF subfamily.</text>
</comment>
<evidence type="ECO:0000313" key="9">
    <source>
        <dbReference type="EMBL" id="PZQ85068.1"/>
    </source>
</evidence>
<evidence type="ECO:0000256" key="2">
    <source>
        <dbReference type="ARBA" id="ARBA00023015"/>
    </source>
</evidence>
<dbReference type="SUPFAM" id="SSF88946">
    <property type="entry name" value="Sigma2 domain of RNA polymerase sigma factors"/>
    <property type="match status" value="1"/>
</dbReference>
<dbReference type="InterPro" id="IPR036388">
    <property type="entry name" value="WH-like_DNA-bd_sf"/>
</dbReference>
<dbReference type="GO" id="GO:0003677">
    <property type="term" value="F:DNA binding"/>
    <property type="evidence" value="ECO:0007669"/>
    <property type="project" value="UniProtKB-KW"/>
</dbReference>
<dbReference type="Proteomes" id="UP000248887">
    <property type="component" value="Unassembled WGS sequence"/>
</dbReference>
<feature type="domain" description="RNA polymerase sigma-70 region 2" evidence="7">
    <location>
        <begin position="60"/>
        <end position="126"/>
    </location>
</feature>